<name>A0ABP7PHQ0_9SPHI</name>
<dbReference type="RefSeq" id="WP_344766518.1">
    <property type="nucleotide sequence ID" value="NZ_BAABAK010000009.1"/>
</dbReference>
<dbReference type="Proteomes" id="UP001501081">
    <property type="component" value="Unassembled WGS sequence"/>
</dbReference>
<organism evidence="1 2">
    <name type="scientific">Pedobacter ginsengiterrae</name>
    <dbReference type="NCBI Taxonomy" id="871696"/>
    <lineage>
        <taxon>Bacteria</taxon>
        <taxon>Pseudomonadati</taxon>
        <taxon>Bacteroidota</taxon>
        <taxon>Sphingobacteriia</taxon>
        <taxon>Sphingobacteriales</taxon>
        <taxon>Sphingobacteriaceae</taxon>
        <taxon>Pedobacter</taxon>
    </lineage>
</organism>
<keyword evidence="2" id="KW-1185">Reference proteome</keyword>
<dbReference type="EMBL" id="BAABAK010000009">
    <property type="protein sequence ID" value="GAA3965819.1"/>
    <property type="molecule type" value="Genomic_DNA"/>
</dbReference>
<evidence type="ECO:0000313" key="1">
    <source>
        <dbReference type="EMBL" id="GAA3965819.1"/>
    </source>
</evidence>
<proteinExistence type="predicted"/>
<protein>
    <submittedName>
        <fullName evidence="1">Uncharacterized protein</fullName>
    </submittedName>
</protein>
<evidence type="ECO:0000313" key="2">
    <source>
        <dbReference type="Proteomes" id="UP001501081"/>
    </source>
</evidence>
<reference evidence="2" key="1">
    <citation type="journal article" date="2019" name="Int. J. Syst. Evol. Microbiol.">
        <title>The Global Catalogue of Microorganisms (GCM) 10K type strain sequencing project: providing services to taxonomists for standard genome sequencing and annotation.</title>
        <authorList>
            <consortium name="The Broad Institute Genomics Platform"/>
            <consortium name="The Broad Institute Genome Sequencing Center for Infectious Disease"/>
            <person name="Wu L."/>
            <person name="Ma J."/>
        </authorList>
    </citation>
    <scope>NUCLEOTIDE SEQUENCE [LARGE SCALE GENOMIC DNA]</scope>
    <source>
        <strain evidence="2">JCM 17338</strain>
    </source>
</reference>
<sequence>MFSNPKTNTRIIVFKNRTIVVSRLETNHKQFRIYIDGSDHGVLELTENGWTHTPGFTLPMGIFTLLTKRMEIGEWKDEQVK</sequence>
<gene>
    <name evidence="1" type="ORF">GCM10022246_18530</name>
</gene>
<accession>A0ABP7PHQ0</accession>
<comment type="caution">
    <text evidence="1">The sequence shown here is derived from an EMBL/GenBank/DDBJ whole genome shotgun (WGS) entry which is preliminary data.</text>
</comment>